<dbReference type="OrthoDB" id="10415387at2759"/>
<evidence type="ECO:0000313" key="2">
    <source>
        <dbReference type="Proteomes" id="UP000886998"/>
    </source>
</evidence>
<dbReference type="EMBL" id="BMAV01026749">
    <property type="protein sequence ID" value="GFS53054.1"/>
    <property type="molecule type" value="Genomic_DNA"/>
</dbReference>
<keyword evidence="2" id="KW-1185">Reference proteome</keyword>
<proteinExistence type="predicted"/>
<evidence type="ECO:0000313" key="1">
    <source>
        <dbReference type="EMBL" id="GFS53054.1"/>
    </source>
</evidence>
<accession>A0A8X6INZ1</accession>
<comment type="caution">
    <text evidence="1">The sequence shown here is derived from an EMBL/GenBank/DDBJ whole genome shotgun (WGS) entry which is preliminary data.</text>
</comment>
<name>A0A8X6INZ1_9ARAC</name>
<gene>
    <name evidence="1" type="ORF">TNIN_148551</name>
</gene>
<sequence>MELLVKKRGPIRANFTKSYNVIMEKLNADDPIEREIKSNFANLERIYSDLTELDSQICGFLLENSNDDKYEAEYLAVEEYSAKMTLTEISVDMYLNKKYESERGSVYPISPQIK</sequence>
<protein>
    <submittedName>
        <fullName evidence="1">Uncharacterized protein</fullName>
    </submittedName>
</protein>
<dbReference type="AlphaFoldDB" id="A0A8X6INZ1"/>
<organism evidence="1 2">
    <name type="scientific">Trichonephila inaurata madagascariensis</name>
    <dbReference type="NCBI Taxonomy" id="2747483"/>
    <lineage>
        <taxon>Eukaryota</taxon>
        <taxon>Metazoa</taxon>
        <taxon>Ecdysozoa</taxon>
        <taxon>Arthropoda</taxon>
        <taxon>Chelicerata</taxon>
        <taxon>Arachnida</taxon>
        <taxon>Araneae</taxon>
        <taxon>Araneomorphae</taxon>
        <taxon>Entelegynae</taxon>
        <taxon>Araneoidea</taxon>
        <taxon>Nephilidae</taxon>
        <taxon>Trichonephila</taxon>
        <taxon>Trichonephila inaurata</taxon>
    </lineage>
</organism>
<dbReference type="Proteomes" id="UP000886998">
    <property type="component" value="Unassembled WGS sequence"/>
</dbReference>
<reference evidence="1" key="1">
    <citation type="submission" date="2020-08" db="EMBL/GenBank/DDBJ databases">
        <title>Multicomponent nature underlies the extraordinary mechanical properties of spider dragline silk.</title>
        <authorList>
            <person name="Kono N."/>
            <person name="Nakamura H."/>
            <person name="Mori M."/>
            <person name="Yoshida Y."/>
            <person name="Ohtoshi R."/>
            <person name="Malay A.D."/>
            <person name="Moran D.A.P."/>
            <person name="Tomita M."/>
            <person name="Numata K."/>
            <person name="Arakawa K."/>
        </authorList>
    </citation>
    <scope>NUCLEOTIDE SEQUENCE</scope>
</reference>